<reference evidence="1" key="1">
    <citation type="submission" date="2020-11" db="EMBL/GenBank/DDBJ databases">
        <authorList>
            <person name="Whitehead M."/>
        </authorList>
    </citation>
    <scope>NUCLEOTIDE SEQUENCE</scope>
    <source>
        <strain evidence="1">EGII</strain>
    </source>
</reference>
<evidence type="ECO:0000313" key="1">
    <source>
        <dbReference type="EMBL" id="CAD6993126.1"/>
    </source>
</evidence>
<dbReference type="AlphaFoldDB" id="A0A811U4J3"/>
<proteinExistence type="predicted"/>
<protein>
    <submittedName>
        <fullName evidence="1">(Mediterranean fruit fly) hypothetical protein</fullName>
    </submittedName>
</protein>
<dbReference type="EMBL" id="CAJHJT010000001">
    <property type="protein sequence ID" value="CAD6993126.1"/>
    <property type="molecule type" value="Genomic_DNA"/>
</dbReference>
<feature type="non-terminal residue" evidence="1">
    <location>
        <position position="52"/>
    </location>
</feature>
<comment type="caution">
    <text evidence="1">The sequence shown here is derived from an EMBL/GenBank/DDBJ whole genome shotgun (WGS) entry which is preliminary data.</text>
</comment>
<name>A0A811U4J3_CERCA</name>
<organism evidence="1 2">
    <name type="scientific">Ceratitis capitata</name>
    <name type="common">Mediterranean fruit fly</name>
    <name type="synonym">Tephritis capitata</name>
    <dbReference type="NCBI Taxonomy" id="7213"/>
    <lineage>
        <taxon>Eukaryota</taxon>
        <taxon>Metazoa</taxon>
        <taxon>Ecdysozoa</taxon>
        <taxon>Arthropoda</taxon>
        <taxon>Hexapoda</taxon>
        <taxon>Insecta</taxon>
        <taxon>Pterygota</taxon>
        <taxon>Neoptera</taxon>
        <taxon>Endopterygota</taxon>
        <taxon>Diptera</taxon>
        <taxon>Brachycera</taxon>
        <taxon>Muscomorpha</taxon>
        <taxon>Tephritoidea</taxon>
        <taxon>Tephritidae</taxon>
        <taxon>Ceratitis</taxon>
        <taxon>Ceratitis</taxon>
    </lineage>
</organism>
<gene>
    <name evidence="1" type="ORF">CCAP1982_LOCUS1951</name>
</gene>
<keyword evidence="2" id="KW-1185">Reference proteome</keyword>
<sequence>MSECKPKMEMPNISWSLHLNDPNMRQCVEGRQRQILSHIWVVYTDGKASNVC</sequence>
<accession>A0A811U4J3</accession>
<dbReference type="Proteomes" id="UP000606786">
    <property type="component" value="Unassembled WGS sequence"/>
</dbReference>
<evidence type="ECO:0000313" key="2">
    <source>
        <dbReference type="Proteomes" id="UP000606786"/>
    </source>
</evidence>